<dbReference type="InterPro" id="IPR042216">
    <property type="entry name" value="MitoNEET_CISD"/>
</dbReference>
<dbReference type="SMART" id="SM00704">
    <property type="entry name" value="ZnF_CDGSH"/>
    <property type="match status" value="1"/>
</dbReference>
<dbReference type="Proteomes" id="UP000011613">
    <property type="component" value="Unassembled WGS sequence"/>
</dbReference>
<evidence type="ECO:0000313" key="6">
    <source>
        <dbReference type="EMBL" id="ELY73461.1"/>
    </source>
</evidence>
<dbReference type="InterPro" id="IPR052537">
    <property type="entry name" value="Extradiol_RC_dioxygenase"/>
</dbReference>
<dbReference type="GO" id="GO:0051213">
    <property type="term" value="F:dioxygenase activity"/>
    <property type="evidence" value="ECO:0007669"/>
    <property type="project" value="UniProtKB-KW"/>
</dbReference>
<name>L9YIG0_NATGS</name>
<dbReference type="EMBL" id="AOIC01000013">
    <property type="protein sequence ID" value="ELY73461.1"/>
    <property type="molecule type" value="Genomic_DNA"/>
</dbReference>
<accession>L9YIG0</accession>
<gene>
    <name evidence="6" type="ORF">C490_01310</name>
</gene>
<evidence type="ECO:0000313" key="7">
    <source>
        <dbReference type="Proteomes" id="UP000011613"/>
    </source>
</evidence>
<dbReference type="InterPro" id="IPR018967">
    <property type="entry name" value="FeS-contain_CDGSH-typ"/>
</dbReference>
<proteinExistence type="predicted"/>
<dbReference type="AlphaFoldDB" id="L9YIG0"/>
<comment type="caution">
    <text evidence="6">The sequence shown here is derived from an EMBL/GenBank/DDBJ whole genome shotgun (WGS) entry which is preliminary data.</text>
</comment>
<evidence type="ECO:0000256" key="4">
    <source>
        <dbReference type="ARBA" id="ARBA00023014"/>
    </source>
</evidence>
<dbReference type="PANTHER" id="PTHR36110">
    <property type="entry name" value="RING-CLEAVING DIOXYGENASE MHQE-RELATED"/>
    <property type="match status" value="1"/>
</dbReference>
<keyword evidence="4" id="KW-0411">Iron-sulfur</keyword>
<dbReference type="InterPro" id="IPR029068">
    <property type="entry name" value="Glyas_Bleomycin-R_OHBP_Dase"/>
</dbReference>
<dbReference type="Gene3D" id="3.40.5.90">
    <property type="entry name" value="CDGSH iron-sulfur domain, mitoNEET-type"/>
    <property type="match status" value="1"/>
</dbReference>
<reference evidence="6 7" key="1">
    <citation type="journal article" date="2014" name="PLoS Genet.">
        <title>Phylogenetically driven sequencing of extremely halophilic archaea reveals strategies for static and dynamic osmo-response.</title>
        <authorList>
            <person name="Becker E.A."/>
            <person name="Seitzer P.M."/>
            <person name="Tritt A."/>
            <person name="Larsen D."/>
            <person name="Krusor M."/>
            <person name="Yao A.I."/>
            <person name="Wu D."/>
            <person name="Madern D."/>
            <person name="Eisen J.A."/>
            <person name="Darling A.E."/>
            <person name="Facciotti M.T."/>
        </authorList>
    </citation>
    <scope>NUCLEOTIDE SEQUENCE [LARGE SCALE GENOMIC DNA]</scope>
    <source>
        <strain evidence="6 7">SP2</strain>
    </source>
</reference>
<dbReference type="Gene3D" id="3.10.180.10">
    <property type="entry name" value="2,3-Dihydroxybiphenyl 1,2-Dioxygenase, domain 1"/>
    <property type="match status" value="1"/>
</dbReference>
<dbReference type="GO" id="GO:0051537">
    <property type="term" value="F:2 iron, 2 sulfur cluster binding"/>
    <property type="evidence" value="ECO:0007669"/>
    <property type="project" value="UniProtKB-KW"/>
</dbReference>
<dbReference type="Pfam" id="PF09360">
    <property type="entry name" value="zf-CDGSH"/>
    <property type="match status" value="1"/>
</dbReference>
<dbReference type="PANTHER" id="PTHR36110:SF2">
    <property type="entry name" value="RING-CLEAVING DIOXYGENASE MHQE-RELATED"/>
    <property type="match status" value="1"/>
</dbReference>
<evidence type="ECO:0000256" key="3">
    <source>
        <dbReference type="ARBA" id="ARBA00023004"/>
    </source>
</evidence>
<feature type="domain" description="VOC" evidence="5">
    <location>
        <begin position="1"/>
        <end position="54"/>
    </location>
</feature>
<dbReference type="GO" id="GO:0046872">
    <property type="term" value="F:metal ion binding"/>
    <property type="evidence" value="ECO:0007669"/>
    <property type="project" value="UniProtKB-KW"/>
</dbReference>
<evidence type="ECO:0000259" key="5">
    <source>
        <dbReference type="PROSITE" id="PS51819"/>
    </source>
</evidence>
<dbReference type="PROSITE" id="PS51819">
    <property type="entry name" value="VOC"/>
    <property type="match status" value="1"/>
</dbReference>
<evidence type="ECO:0000256" key="1">
    <source>
        <dbReference type="ARBA" id="ARBA00022714"/>
    </source>
</evidence>
<keyword evidence="3" id="KW-0408">Iron</keyword>
<evidence type="ECO:0000256" key="2">
    <source>
        <dbReference type="ARBA" id="ARBA00022723"/>
    </source>
</evidence>
<keyword evidence="6" id="KW-0560">Oxidoreductase</keyword>
<dbReference type="GO" id="GO:0005737">
    <property type="term" value="C:cytoplasm"/>
    <property type="evidence" value="ECO:0007669"/>
    <property type="project" value="UniProtKB-ARBA"/>
</dbReference>
<keyword evidence="6" id="KW-0223">Dioxygenase</keyword>
<organism evidence="6 7">
    <name type="scientific">Natronobacterium gregoryi (strain ATCC 43098 / DSM 3393 / CCM 3738 / CIP 104747 / IAM 13177 / JCM 8860 / NBRC 102187 / NCIMB 2189 / SP2)</name>
    <dbReference type="NCBI Taxonomy" id="797304"/>
    <lineage>
        <taxon>Archaea</taxon>
        <taxon>Methanobacteriati</taxon>
        <taxon>Methanobacteriota</taxon>
        <taxon>Stenosarchaea group</taxon>
        <taxon>Halobacteria</taxon>
        <taxon>Halobacteriales</taxon>
        <taxon>Natrialbaceae</taxon>
        <taxon>Natronobacterium</taxon>
    </lineage>
</organism>
<sequence>MNTVSFLVPAESLEYWRDRLSDAGAEPGETTERFGDPVLPFRDPDGLSLELVARPDASLANLPESRVPQAYAIRGVFGVTLSLTSVDPTAELQVSLSAFRHHRSQLAVDVEADTERFEVAGDPVGRDQVPPVAVPLAFLVLARGESLGLLAVEFDHARLGVAAKPLDDVRRRLPVFLAGPQAGHSHRLDLERCRCGLSESFPFCDGSHRRTGASPW</sequence>
<dbReference type="SUPFAM" id="SSF54593">
    <property type="entry name" value="Glyoxalase/Bleomycin resistance protein/Dihydroxybiphenyl dioxygenase"/>
    <property type="match status" value="1"/>
</dbReference>
<keyword evidence="2" id="KW-0479">Metal-binding</keyword>
<keyword evidence="1" id="KW-0001">2Fe-2S</keyword>
<dbReference type="InterPro" id="IPR037523">
    <property type="entry name" value="VOC_core"/>
</dbReference>
<protein>
    <submittedName>
        <fullName evidence="6">Glyoxalase/bleomycin resistance protein/dioxygenase</fullName>
    </submittedName>
</protein>